<evidence type="ECO:0000313" key="6">
    <source>
        <dbReference type="EnsemblMetazoa" id="GPAI024514-PA"/>
    </source>
</evidence>
<keyword evidence="2" id="KW-0805">Transcription regulation</keyword>
<dbReference type="VEuPathDB" id="VectorBase:GPAI024514"/>
<evidence type="ECO:0000256" key="5">
    <source>
        <dbReference type="SAM" id="MobiDB-lite"/>
    </source>
</evidence>
<keyword evidence="3" id="KW-0238">DNA-binding</keyword>
<organism evidence="6 7">
    <name type="scientific">Glossina pallidipes</name>
    <name type="common">Tsetse fly</name>
    <dbReference type="NCBI Taxonomy" id="7398"/>
    <lineage>
        <taxon>Eukaryota</taxon>
        <taxon>Metazoa</taxon>
        <taxon>Ecdysozoa</taxon>
        <taxon>Arthropoda</taxon>
        <taxon>Hexapoda</taxon>
        <taxon>Insecta</taxon>
        <taxon>Pterygota</taxon>
        <taxon>Neoptera</taxon>
        <taxon>Endopterygota</taxon>
        <taxon>Diptera</taxon>
        <taxon>Brachycera</taxon>
        <taxon>Muscomorpha</taxon>
        <taxon>Hippoboscoidea</taxon>
        <taxon>Glossinidae</taxon>
        <taxon>Glossina</taxon>
    </lineage>
</organism>
<evidence type="ECO:0000256" key="3">
    <source>
        <dbReference type="ARBA" id="ARBA00023125"/>
    </source>
</evidence>
<evidence type="ECO:0000256" key="4">
    <source>
        <dbReference type="ARBA" id="ARBA00023163"/>
    </source>
</evidence>
<dbReference type="InterPro" id="IPR010534">
    <property type="entry name" value="Phage_933W_GpQ"/>
</dbReference>
<feature type="compositionally biased region" description="Low complexity" evidence="5">
    <location>
        <begin position="398"/>
        <end position="409"/>
    </location>
</feature>
<dbReference type="GO" id="GO:0003677">
    <property type="term" value="F:DNA binding"/>
    <property type="evidence" value="ECO:0007669"/>
    <property type="project" value="UniProtKB-KW"/>
</dbReference>
<sequence length="438" mass="48726">MRRDIQQVLARWGVWASEDNTCVDWSPVAAGFKGLLPQRSTWRLSCSDDDGLLIDSCVLQLQKVRQPEELDLLMAYYVKGFSKRAMARKRKCSEGYIRMRLQIAEGFIEGCLSMLDTRLDMDPEVKIFPSQKSCAPAWPFSWLEFTEGANMLSAICANSSIAPTIRPSPGRTVLNPLAGSIVSVRNRSVGFDSKPSCWSFVKRTLASLLRKVVRVCQAIPEALATLASCRGRAKNCPSKPDINRTRLMTKAPQTAGILRYLDQLVKETDIAWADVNHDNPERLCDQVARRSFNRNVLTAELEGQSFHACTRMLEHLEGEYGKHLRGVLDFAAEQVGQTEEDPVEGQTVTLNGNRQEAGHVTGGYGLTQVDKPFFDAWLSIHGQQTYIKNGMVFAQSSQNSARSQAREQAGTVSGLEPLSQENPLPGISRDDEAMRQKG</sequence>
<protein>
    <submittedName>
        <fullName evidence="6">Uncharacterized protein</fullName>
    </submittedName>
</protein>
<comment type="similarity">
    <text evidence="1">Belongs to the phage antitermination Q type 1 family.</text>
</comment>
<dbReference type="GO" id="GO:0060567">
    <property type="term" value="P:negative regulation of termination of DNA-templated transcription"/>
    <property type="evidence" value="ECO:0007669"/>
    <property type="project" value="InterPro"/>
</dbReference>
<reference evidence="6" key="2">
    <citation type="submission" date="2020-05" db="UniProtKB">
        <authorList>
            <consortium name="EnsemblMetazoa"/>
        </authorList>
    </citation>
    <scope>IDENTIFICATION</scope>
    <source>
        <strain evidence="6">IAEA</strain>
    </source>
</reference>
<dbReference type="Pfam" id="PF06530">
    <property type="entry name" value="Phage_antitermQ"/>
    <property type="match status" value="1"/>
</dbReference>
<feature type="compositionally biased region" description="Basic and acidic residues" evidence="5">
    <location>
        <begin position="428"/>
        <end position="438"/>
    </location>
</feature>
<evidence type="ECO:0000256" key="2">
    <source>
        <dbReference type="ARBA" id="ARBA00023015"/>
    </source>
</evidence>
<dbReference type="EnsemblMetazoa" id="GPAI024514-RA">
    <property type="protein sequence ID" value="GPAI024514-PA"/>
    <property type="gene ID" value="GPAI024514"/>
</dbReference>
<keyword evidence="7" id="KW-1185">Reference proteome</keyword>
<accession>A0A1A9ZTK8</accession>
<keyword evidence="4" id="KW-0804">Transcription</keyword>
<name>A0A1A9ZTK8_GLOPL</name>
<dbReference type="Proteomes" id="UP000092445">
    <property type="component" value="Unassembled WGS sequence"/>
</dbReference>
<evidence type="ECO:0000256" key="1">
    <source>
        <dbReference type="ARBA" id="ARBA00010234"/>
    </source>
</evidence>
<dbReference type="AlphaFoldDB" id="A0A1A9ZTK8"/>
<evidence type="ECO:0000313" key="7">
    <source>
        <dbReference type="Proteomes" id="UP000092445"/>
    </source>
</evidence>
<proteinExistence type="inferred from homology"/>
<feature type="region of interest" description="Disordered" evidence="5">
    <location>
        <begin position="398"/>
        <end position="438"/>
    </location>
</feature>
<reference evidence="7" key="1">
    <citation type="submission" date="2014-03" db="EMBL/GenBank/DDBJ databases">
        <authorList>
            <person name="Aksoy S."/>
            <person name="Warren W."/>
            <person name="Wilson R.K."/>
        </authorList>
    </citation>
    <scope>NUCLEOTIDE SEQUENCE [LARGE SCALE GENOMIC DNA]</scope>
    <source>
        <strain evidence="7">IAEA</strain>
    </source>
</reference>